<dbReference type="InterPro" id="IPR042109">
    <property type="entry name" value="Adenylosuccinate_synth_dom1"/>
</dbReference>
<dbReference type="HAMAP" id="MF_00011">
    <property type="entry name" value="Adenylosucc_synth"/>
    <property type="match status" value="1"/>
</dbReference>
<name>A0A7Z2VYM9_9BURK</name>
<reference evidence="9 10" key="1">
    <citation type="submission" date="2020-04" db="EMBL/GenBank/DDBJ databases">
        <title>Genome sequencing of novel species.</title>
        <authorList>
            <person name="Heo J."/>
            <person name="Kim S.-J."/>
            <person name="Kim J.-S."/>
            <person name="Hong S.-B."/>
            <person name="Kwon S.-W."/>
        </authorList>
    </citation>
    <scope>NUCLEOTIDE SEQUENCE [LARGE SCALE GENOMIC DNA]</scope>
    <source>
        <strain evidence="9 10">GN2-R2</strain>
    </source>
</reference>
<comment type="subcellular location">
    <subcellularLocation>
        <location evidence="7">Cytoplasm</location>
    </subcellularLocation>
</comment>
<comment type="pathway">
    <text evidence="7">Purine metabolism; AMP biosynthesis via de novo pathway; AMP from IMP: step 1/2.</text>
</comment>
<dbReference type="Gene3D" id="3.40.440.10">
    <property type="entry name" value="Adenylosuccinate Synthetase, subunit A, domain 1"/>
    <property type="match status" value="1"/>
</dbReference>
<evidence type="ECO:0000256" key="8">
    <source>
        <dbReference type="SAM" id="MobiDB-lite"/>
    </source>
</evidence>
<dbReference type="InterPro" id="IPR027417">
    <property type="entry name" value="P-loop_NTPase"/>
</dbReference>
<feature type="active site" description="Proton donor" evidence="7">
    <location>
        <position position="46"/>
    </location>
</feature>
<dbReference type="InterPro" id="IPR042110">
    <property type="entry name" value="Adenylosuccinate_synth_dom2"/>
</dbReference>
<dbReference type="GO" id="GO:0044208">
    <property type="term" value="P:'de novo' AMP biosynthetic process"/>
    <property type="evidence" value="ECO:0007669"/>
    <property type="project" value="UniProtKB-UniRule"/>
</dbReference>
<gene>
    <name evidence="7" type="primary">purA</name>
    <name evidence="9" type="ORF">HH212_17160</name>
</gene>
<keyword evidence="7" id="KW-0963">Cytoplasm</keyword>
<dbReference type="KEGG" id="mfy:HH212_17160"/>
<comment type="subunit">
    <text evidence="7">Homodimer.</text>
</comment>
<comment type="catalytic activity">
    <reaction evidence="7">
        <text>IMP + L-aspartate + GTP = N(6)-(1,2-dicarboxyethyl)-AMP + GDP + phosphate + 2 H(+)</text>
        <dbReference type="Rhea" id="RHEA:15753"/>
        <dbReference type="ChEBI" id="CHEBI:15378"/>
        <dbReference type="ChEBI" id="CHEBI:29991"/>
        <dbReference type="ChEBI" id="CHEBI:37565"/>
        <dbReference type="ChEBI" id="CHEBI:43474"/>
        <dbReference type="ChEBI" id="CHEBI:57567"/>
        <dbReference type="ChEBI" id="CHEBI:58053"/>
        <dbReference type="ChEBI" id="CHEBI:58189"/>
        <dbReference type="EC" id="6.3.4.4"/>
    </reaction>
</comment>
<dbReference type="EC" id="6.3.4.4" evidence="7"/>
<feature type="binding site" evidence="7">
    <location>
        <position position="45"/>
    </location>
    <ligand>
        <name>Mg(2+)</name>
        <dbReference type="ChEBI" id="CHEBI:18420"/>
    </ligand>
</feature>
<dbReference type="Pfam" id="PF00709">
    <property type="entry name" value="Adenylsucc_synt"/>
    <property type="match status" value="1"/>
</dbReference>
<keyword evidence="3 7" id="KW-0547">Nucleotide-binding</keyword>
<evidence type="ECO:0000256" key="2">
    <source>
        <dbReference type="ARBA" id="ARBA00022723"/>
    </source>
</evidence>
<accession>A0A7Z2VYM9</accession>
<dbReference type="RefSeq" id="WP_170203575.1">
    <property type="nucleotide sequence ID" value="NZ_CP051685.1"/>
</dbReference>
<proteinExistence type="inferred from homology"/>
<evidence type="ECO:0000256" key="7">
    <source>
        <dbReference type="HAMAP-Rule" id="MF_00011"/>
    </source>
</evidence>
<feature type="binding site" description="in other chain" evidence="7">
    <location>
        <position position="235"/>
    </location>
    <ligand>
        <name>IMP</name>
        <dbReference type="ChEBI" id="CHEBI:58053"/>
        <note>ligand shared between dimeric partners</note>
    </ligand>
</feature>
<keyword evidence="6 7" id="KW-0342">GTP-binding</keyword>
<dbReference type="AlphaFoldDB" id="A0A7Z2VYM9"/>
<evidence type="ECO:0000256" key="4">
    <source>
        <dbReference type="ARBA" id="ARBA00022755"/>
    </source>
</evidence>
<dbReference type="PANTHER" id="PTHR11846">
    <property type="entry name" value="ADENYLOSUCCINATE SYNTHETASE"/>
    <property type="match status" value="1"/>
</dbReference>
<sequence>MAGTATAVIGAGYGDEGKGLMTDYFAARSGTDGIVVRFNGGAQAGHTVTAPGGLRHVFSHFGSGTLAGAATFLARRFVCHPSLFLKEAEALAALGLAPPPVFVDERAPLSTLYDILLNQLAERRRGNARHGSCGMGFGETVERSLDPEFALSVADLRHGAGWLLRRLAAIRDGYVPRRLAALGIPAPDGEAAAWLASDAALQGYVHAAMRFRRMTHTAHPAMLAEQEGVVFEGAQGLLLDQERGAFPYVTRSHTGIRNALEVATEAGIGALDVTYVTRAYLTRHGAGPLAHELPGKPYAGIRDDTNLPNAYQGTLRFAPLDLDLLVRAVQTDFADAAARPGMSARLGLAVSCLDQVGQAVSYVEDGASKSAAPEALAAHLAGRLDAGAVYTAWGPGRTTVKAQRGGWNSATPSPATAQAAGARATAP</sequence>
<feature type="region of interest" description="Disordered" evidence="8">
    <location>
        <begin position="402"/>
        <end position="427"/>
    </location>
</feature>
<dbReference type="GO" id="GO:0005737">
    <property type="term" value="C:cytoplasm"/>
    <property type="evidence" value="ECO:0007669"/>
    <property type="project" value="UniProtKB-SubCell"/>
</dbReference>
<keyword evidence="5 7" id="KW-0460">Magnesium</keyword>
<comment type="cofactor">
    <cofactor evidence="7">
        <name>Mg(2+)</name>
        <dbReference type="ChEBI" id="CHEBI:18420"/>
    </cofactor>
    <text evidence="7">Binds 1 Mg(2+) ion per subunit.</text>
</comment>
<dbReference type="Proteomes" id="UP000502415">
    <property type="component" value="Chromosome"/>
</dbReference>
<feature type="active site" description="Proton acceptor" evidence="7">
    <location>
        <position position="15"/>
    </location>
</feature>
<feature type="binding site" description="in other chain" evidence="7">
    <location>
        <begin position="15"/>
        <end position="18"/>
    </location>
    <ligand>
        <name>IMP</name>
        <dbReference type="ChEBI" id="CHEBI:58053"/>
        <note>ligand shared between dimeric partners</note>
    </ligand>
</feature>
<evidence type="ECO:0000256" key="1">
    <source>
        <dbReference type="ARBA" id="ARBA00022598"/>
    </source>
</evidence>
<dbReference type="UniPathway" id="UPA00075">
    <property type="reaction ID" value="UER00335"/>
</dbReference>
<keyword evidence="4 7" id="KW-0658">Purine biosynthesis</keyword>
<dbReference type="GO" id="GO:0005525">
    <property type="term" value="F:GTP binding"/>
    <property type="evidence" value="ECO:0007669"/>
    <property type="project" value="UniProtKB-UniRule"/>
</dbReference>
<dbReference type="EMBL" id="CP051685">
    <property type="protein sequence ID" value="QJE01544.1"/>
    <property type="molecule type" value="Genomic_DNA"/>
</dbReference>
<feature type="binding site" evidence="7">
    <location>
        <begin position="45"/>
        <end position="47"/>
    </location>
    <ligand>
        <name>GTP</name>
        <dbReference type="ChEBI" id="CHEBI:37565"/>
    </ligand>
</feature>
<keyword evidence="2 7" id="KW-0479">Metal-binding</keyword>
<comment type="function">
    <text evidence="7">Plays an important role in the de novo pathway of purine nucleotide biosynthesis. Catalyzes the first committed step in the biosynthesis of AMP from IMP.</text>
</comment>
<evidence type="ECO:0000256" key="3">
    <source>
        <dbReference type="ARBA" id="ARBA00022741"/>
    </source>
</evidence>
<dbReference type="PANTHER" id="PTHR11846:SF0">
    <property type="entry name" value="ADENYLOSUCCINATE SYNTHETASE"/>
    <property type="match status" value="1"/>
</dbReference>
<dbReference type="InterPro" id="IPR001114">
    <property type="entry name" value="Adenylosuccinate_synthetase"/>
</dbReference>
<evidence type="ECO:0000256" key="6">
    <source>
        <dbReference type="ARBA" id="ARBA00023134"/>
    </source>
</evidence>
<comment type="similarity">
    <text evidence="7">Belongs to the adenylosuccinate synthetase family.</text>
</comment>
<dbReference type="GO" id="GO:0000287">
    <property type="term" value="F:magnesium ion binding"/>
    <property type="evidence" value="ECO:0007669"/>
    <property type="project" value="UniProtKB-UniRule"/>
</dbReference>
<evidence type="ECO:0000313" key="10">
    <source>
        <dbReference type="Proteomes" id="UP000502415"/>
    </source>
</evidence>
<feature type="binding site" evidence="7">
    <location>
        <position position="15"/>
    </location>
    <ligand>
        <name>Mg(2+)</name>
        <dbReference type="ChEBI" id="CHEBI:18420"/>
    </ligand>
</feature>
<dbReference type="SMART" id="SM00788">
    <property type="entry name" value="Adenylsucc_synt"/>
    <property type="match status" value="1"/>
</dbReference>
<feature type="compositionally biased region" description="Low complexity" evidence="8">
    <location>
        <begin position="410"/>
        <end position="427"/>
    </location>
</feature>
<dbReference type="GO" id="GO:0004019">
    <property type="term" value="F:adenylosuccinate synthase activity"/>
    <property type="evidence" value="ECO:0007669"/>
    <property type="project" value="UniProtKB-UniRule"/>
</dbReference>
<comment type="caution">
    <text evidence="7">Lacks conserved residue(s) required for the propagation of feature annotation.</text>
</comment>
<organism evidence="9 10">
    <name type="scientific">Massilia forsythiae</name>
    <dbReference type="NCBI Taxonomy" id="2728020"/>
    <lineage>
        <taxon>Bacteria</taxon>
        <taxon>Pseudomonadati</taxon>
        <taxon>Pseudomonadota</taxon>
        <taxon>Betaproteobacteria</taxon>
        <taxon>Burkholderiales</taxon>
        <taxon>Oxalobacteraceae</taxon>
        <taxon>Telluria group</taxon>
        <taxon>Massilia</taxon>
    </lineage>
</organism>
<dbReference type="SUPFAM" id="SSF52540">
    <property type="entry name" value="P-loop containing nucleoside triphosphate hydrolases"/>
    <property type="match status" value="1"/>
</dbReference>
<evidence type="ECO:0000313" key="9">
    <source>
        <dbReference type="EMBL" id="QJE01544.1"/>
    </source>
</evidence>
<dbReference type="GO" id="GO:0046040">
    <property type="term" value="P:IMP metabolic process"/>
    <property type="evidence" value="ECO:0007669"/>
    <property type="project" value="TreeGrafter"/>
</dbReference>
<protein>
    <recommendedName>
        <fullName evidence="7">Adenylosuccinate synthetase</fullName>
        <shortName evidence="7">AMPSase</shortName>
        <shortName evidence="7">AdSS</shortName>
        <ecNumber evidence="7">6.3.4.4</ecNumber>
    </recommendedName>
    <alternativeName>
        <fullName evidence="7">IMP--aspartate ligase</fullName>
    </alternativeName>
</protein>
<feature type="binding site" description="in other chain" evidence="7">
    <location>
        <position position="250"/>
    </location>
    <ligand>
        <name>IMP</name>
        <dbReference type="ChEBI" id="CHEBI:58053"/>
        <note>ligand shared between dimeric partners</note>
    </ligand>
</feature>
<keyword evidence="1 7" id="KW-0436">Ligase</keyword>
<dbReference type="Gene3D" id="1.10.300.10">
    <property type="entry name" value="Adenylosuccinate Synthetase, subunit A, domain 2"/>
    <property type="match status" value="1"/>
</dbReference>
<evidence type="ECO:0000256" key="5">
    <source>
        <dbReference type="ARBA" id="ARBA00022842"/>
    </source>
</evidence>
<keyword evidence="10" id="KW-1185">Reference proteome</keyword>
<feature type="binding site" evidence="7">
    <location>
        <begin position="14"/>
        <end position="20"/>
    </location>
    <ligand>
        <name>GTP</name>
        <dbReference type="ChEBI" id="CHEBI:37565"/>
    </ligand>
</feature>